<reference evidence="2" key="2">
    <citation type="submission" date="2023-05" db="EMBL/GenBank/DDBJ databases">
        <authorList>
            <consortium name="Lawrence Berkeley National Laboratory"/>
            <person name="Steindorff A."/>
            <person name="Hensen N."/>
            <person name="Bonometti L."/>
            <person name="Westerberg I."/>
            <person name="Brannstrom I.O."/>
            <person name="Guillou S."/>
            <person name="Cros-Aarteil S."/>
            <person name="Calhoun S."/>
            <person name="Haridas S."/>
            <person name="Kuo A."/>
            <person name="Mondo S."/>
            <person name="Pangilinan J."/>
            <person name="Riley R."/>
            <person name="Labutti K."/>
            <person name="Andreopoulos B."/>
            <person name="Lipzen A."/>
            <person name="Chen C."/>
            <person name="Yanf M."/>
            <person name="Daum C."/>
            <person name="Ng V."/>
            <person name="Clum A."/>
            <person name="Ohm R."/>
            <person name="Martin F."/>
            <person name="Silar P."/>
            <person name="Natvig D."/>
            <person name="Lalanne C."/>
            <person name="Gautier V."/>
            <person name="Ament-Velasquez S.L."/>
            <person name="Kruys A."/>
            <person name="Hutchinson M.I."/>
            <person name="Powell A.J."/>
            <person name="Barry K."/>
            <person name="Miller A.N."/>
            <person name="Grigoriev I.V."/>
            <person name="Debuchy R."/>
            <person name="Gladieux P."/>
            <person name="Thoren M.H."/>
            <person name="Johannesson H."/>
        </authorList>
    </citation>
    <scope>NUCLEOTIDE SEQUENCE</scope>
    <source>
        <strain evidence="2">CBS 508.74</strain>
    </source>
</reference>
<evidence type="ECO:0000313" key="3">
    <source>
        <dbReference type="Proteomes" id="UP001302812"/>
    </source>
</evidence>
<name>A0AAN6TNI3_9PEZI</name>
<proteinExistence type="predicted"/>
<sequence>MPNKKGQSTSNHISCMCLPHPQLDSSSASGTDGLAAASTCPSRLIDRRSSSNMASRSLRSVIATEPSTPFYSPLQFSLNASSRDFQLDPGGSQVNPRQGTSTLPWPPRSSFAVAAPQTAVDVGHAELDALADSMSVMPGSPRSQQTFGFPQFHTL</sequence>
<feature type="compositionally biased region" description="Polar residues" evidence="1">
    <location>
        <begin position="92"/>
        <end position="103"/>
    </location>
</feature>
<keyword evidence="3" id="KW-1185">Reference proteome</keyword>
<protein>
    <submittedName>
        <fullName evidence="2">Uncharacterized protein</fullName>
    </submittedName>
</protein>
<accession>A0AAN6TNI3</accession>
<reference evidence="2" key="1">
    <citation type="journal article" date="2023" name="Mol. Phylogenet. Evol.">
        <title>Genome-scale phylogeny and comparative genomics of the fungal order Sordariales.</title>
        <authorList>
            <person name="Hensen N."/>
            <person name="Bonometti L."/>
            <person name="Westerberg I."/>
            <person name="Brannstrom I.O."/>
            <person name="Guillou S."/>
            <person name="Cros-Aarteil S."/>
            <person name="Calhoun S."/>
            <person name="Haridas S."/>
            <person name="Kuo A."/>
            <person name="Mondo S."/>
            <person name="Pangilinan J."/>
            <person name="Riley R."/>
            <person name="LaButti K."/>
            <person name="Andreopoulos B."/>
            <person name="Lipzen A."/>
            <person name="Chen C."/>
            <person name="Yan M."/>
            <person name="Daum C."/>
            <person name="Ng V."/>
            <person name="Clum A."/>
            <person name="Steindorff A."/>
            <person name="Ohm R.A."/>
            <person name="Martin F."/>
            <person name="Silar P."/>
            <person name="Natvig D.O."/>
            <person name="Lalanne C."/>
            <person name="Gautier V."/>
            <person name="Ament-Velasquez S.L."/>
            <person name="Kruys A."/>
            <person name="Hutchinson M.I."/>
            <person name="Powell A.J."/>
            <person name="Barry K."/>
            <person name="Miller A.N."/>
            <person name="Grigoriev I.V."/>
            <person name="Debuchy R."/>
            <person name="Gladieux P."/>
            <person name="Hiltunen Thoren M."/>
            <person name="Johannesson H."/>
        </authorList>
    </citation>
    <scope>NUCLEOTIDE SEQUENCE</scope>
    <source>
        <strain evidence="2">CBS 508.74</strain>
    </source>
</reference>
<dbReference type="Proteomes" id="UP001302812">
    <property type="component" value="Unassembled WGS sequence"/>
</dbReference>
<evidence type="ECO:0000256" key="1">
    <source>
        <dbReference type="SAM" id="MobiDB-lite"/>
    </source>
</evidence>
<gene>
    <name evidence="2" type="ORF">N656DRAFT_58173</name>
</gene>
<feature type="region of interest" description="Disordered" evidence="1">
    <location>
        <begin position="82"/>
        <end position="105"/>
    </location>
</feature>
<dbReference type="EMBL" id="MU853332">
    <property type="protein sequence ID" value="KAK4117738.1"/>
    <property type="molecule type" value="Genomic_DNA"/>
</dbReference>
<evidence type="ECO:0000313" key="2">
    <source>
        <dbReference type="EMBL" id="KAK4117738.1"/>
    </source>
</evidence>
<comment type="caution">
    <text evidence="2">The sequence shown here is derived from an EMBL/GenBank/DDBJ whole genome shotgun (WGS) entry which is preliminary data.</text>
</comment>
<organism evidence="2 3">
    <name type="scientific">Canariomyces notabilis</name>
    <dbReference type="NCBI Taxonomy" id="2074819"/>
    <lineage>
        <taxon>Eukaryota</taxon>
        <taxon>Fungi</taxon>
        <taxon>Dikarya</taxon>
        <taxon>Ascomycota</taxon>
        <taxon>Pezizomycotina</taxon>
        <taxon>Sordariomycetes</taxon>
        <taxon>Sordariomycetidae</taxon>
        <taxon>Sordariales</taxon>
        <taxon>Chaetomiaceae</taxon>
        <taxon>Canariomyces</taxon>
    </lineage>
</organism>
<dbReference type="GeneID" id="89934298"/>
<dbReference type="AlphaFoldDB" id="A0AAN6TNI3"/>
<dbReference type="RefSeq" id="XP_064675308.1">
    <property type="nucleotide sequence ID" value="XM_064810173.1"/>
</dbReference>